<proteinExistence type="predicted"/>
<dbReference type="InterPro" id="IPR000907">
    <property type="entry name" value="LipOase"/>
</dbReference>
<dbReference type="GO" id="GO:0034440">
    <property type="term" value="P:lipid oxidation"/>
    <property type="evidence" value="ECO:0007669"/>
    <property type="project" value="InterPro"/>
</dbReference>
<name>A0AAV2PTR2_MEGNR</name>
<dbReference type="PROSITE" id="PS51393">
    <property type="entry name" value="LIPOXYGENASE_3"/>
    <property type="match status" value="1"/>
</dbReference>
<dbReference type="AlphaFoldDB" id="A0AAV2PTR2"/>
<dbReference type="InterPro" id="IPR020834">
    <property type="entry name" value="LipOase_CS"/>
</dbReference>
<keyword evidence="3" id="KW-0560">Oxidoreductase</keyword>
<dbReference type="InterPro" id="IPR013819">
    <property type="entry name" value="LipOase_C"/>
</dbReference>
<reference evidence="5 6" key="1">
    <citation type="submission" date="2024-05" db="EMBL/GenBank/DDBJ databases">
        <authorList>
            <person name="Wallberg A."/>
        </authorList>
    </citation>
    <scope>NUCLEOTIDE SEQUENCE [LARGE SCALE GENOMIC DNA]</scope>
</reference>
<evidence type="ECO:0000313" key="5">
    <source>
        <dbReference type="EMBL" id="CAL4065152.1"/>
    </source>
</evidence>
<dbReference type="GO" id="GO:0016702">
    <property type="term" value="F:oxidoreductase activity, acting on single donors with incorporation of molecular oxygen, incorporation of two atoms of oxygen"/>
    <property type="evidence" value="ECO:0007669"/>
    <property type="project" value="InterPro"/>
</dbReference>
<evidence type="ECO:0000256" key="3">
    <source>
        <dbReference type="ARBA" id="ARBA00023002"/>
    </source>
</evidence>
<evidence type="ECO:0000259" key="4">
    <source>
        <dbReference type="PROSITE" id="PS51393"/>
    </source>
</evidence>
<dbReference type="PANTHER" id="PTHR11771">
    <property type="entry name" value="LIPOXYGENASE"/>
    <property type="match status" value="1"/>
</dbReference>
<dbReference type="Proteomes" id="UP001497623">
    <property type="component" value="Unassembled WGS sequence"/>
</dbReference>
<keyword evidence="1" id="KW-0479">Metal-binding</keyword>
<feature type="domain" description="Lipoxygenase" evidence="4">
    <location>
        <begin position="1"/>
        <end position="301"/>
    </location>
</feature>
<dbReference type="PROSITE" id="PS00081">
    <property type="entry name" value="LIPOXYGENASE_2"/>
    <property type="match status" value="1"/>
</dbReference>
<keyword evidence="6" id="KW-1185">Reference proteome</keyword>
<evidence type="ECO:0000256" key="1">
    <source>
        <dbReference type="ARBA" id="ARBA00022723"/>
    </source>
</evidence>
<dbReference type="Pfam" id="PF00305">
    <property type="entry name" value="Lipoxygenase"/>
    <property type="match status" value="1"/>
</dbReference>
<protein>
    <recommendedName>
        <fullName evidence="4">Lipoxygenase domain-containing protein</fullName>
    </recommendedName>
</protein>
<dbReference type="EMBL" id="CAXKWB010001699">
    <property type="protein sequence ID" value="CAL4065152.1"/>
    <property type="molecule type" value="Genomic_DNA"/>
</dbReference>
<comment type="caution">
    <text evidence="5">The sequence shown here is derived from an EMBL/GenBank/DDBJ whole genome shotgun (WGS) entry which is preliminary data.</text>
</comment>
<dbReference type="GO" id="GO:0046872">
    <property type="term" value="F:metal ion binding"/>
    <property type="evidence" value="ECO:0007669"/>
    <property type="project" value="UniProtKB-KW"/>
</dbReference>
<gene>
    <name evidence="5" type="ORF">MNOR_LOCUS4610</name>
</gene>
<dbReference type="InterPro" id="IPR036226">
    <property type="entry name" value="LipOase_C_sf"/>
</dbReference>
<dbReference type="SUPFAM" id="SSF48484">
    <property type="entry name" value="Lipoxigenase"/>
    <property type="match status" value="1"/>
</dbReference>
<sequence length="301" mass="34530">MDGIATSMNRQLSPSHPIYKLLRPHFKDIISINKYAAKTILKYGTMLESWSMGFHGFKQLILKATPHINFKRAIGSVESDATARGVWDKDVLPYYPFRDDAMALYNIIKKYVTTIITHYYDTTASVSSDWELQNWHTELTKPRAQGGVGITDLPGTRGFRDIGEVIDVVAMFISQTAVGHTAGNFPQYDMYGYLPNYPAKIMEGPPAQKIEYTEADIMRILPSKRDTVRVMRYTQILSWQGANELSDFEKRYLYDPLSIKANVALKEDLKEFSKEVKNRNRDRLFPYKYLDPNYVPNGISI</sequence>
<keyword evidence="2" id="KW-0223">Dioxygenase</keyword>
<accession>A0AAV2PTR2</accession>
<dbReference type="Gene3D" id="1.20.245.10">
    <property type="entry name" value="Lipoxygenase-1, Domain 5"/>
    <property type="match status" value="1"/>
</dbReference>
<evidence type="ECO:0000313" key="6">
    <source>
        <dbReference type="Proteomes" id="UP001497623"/>
    </source>
</evidence>
<organism evidence="5 6">
    <name type="scientific">Meganyctiphanes norvegica</name>
    <name type="common">Northern krill</name>
    <name type="synonym">Thysanopoda norvegica</name>
    <dbReference type="NCBI Taxonomy" id="48144"/>
    <lineage>
        <taxon>Eukaryota</taxon>
        <taxon>Metazoa</taxon>
        <taxon>Ecdysozoa</taxon>
        <taxon>Arthropoda</taxon>
        <taxon>Crustacea</taxon>
        <taxon>Multicrustacea</taxon>
        <taxon>Malacostraca</taxon>
        <taxon>Eumalacostraca</taxon>
        <taxon>Eucarida</taxon>
        <taxon>Euphausiacea</taxon>
        <taxon>Euphausiidae</taxon>
        <taxon>Meganyctiphanes</taxon>
    </lineage>
</organism>
<evidence type="ECO:0000256" key="2">
    <source>
        <dbReference type="ARBA" id="ARBA00022964"/>
    </source>
</evidence>